<dbReference type="Proteomes" id="UP001151760">
    <property type="component" value="Unassembled WGS sequence"/>
</dbReference>
<evidence type="ECO:0000313" key="1">
    <source>
        <dbReference type="EMBL" id="GJS66973.1"/>
    </source>
</evidence>
<comment type="caution">
    <text evidence="1">The sequence shown here is derived from an EMBL/GenBank/DDBJ whole genome shotgun (WGS) entry which is preliminary data.</text>
</comment>
<reference evidence="1" key="2">
    <citation type="submission" date="2022-01" db="EMBL/GenBank/DDBJ databases">
        <authorList>
            <person name="Yamashiro T."/>
            <person name="Shiraishi A."/>
            <person name="Satake H."/>
            <person name="Nakayama K."/>
        </authorList>
    </citation>
    <scope>NUCLEOTIDE SEQUENCE</scope>
</reference>
<name>A0ABQ4XNM0_9ASTR</name>
<proteinExistence type="predicted"/>
<organism evidence="1 2">
    <name type="scientific">Tanacetum coccineum</name>
    <dbReference type="NCBI Taxonomy" id="301880"/>
    <lineage>
        <taxon>Eukaryota</taxon>
        <taxon>Viridiplantae</taxon>
        <taxon>Streptophyta</taxon>
        <taxon>Embryophyta</taxon>
        <taxon>Tracheophyta</taxon>
        <taxon>Spermatophyta</taxon>
        <taxon>Magnoliopsida</taxon>
        <taxon>eudicotyledons</taxon>
        <taxon>Gunneridae</taxon>
        <taxon>Pentapetalae</taxon>
        <taxon>asterids</taxon>
        <taxon>campanulids</taxon>
        <taxon>Asterales</taxon>
        <taxon>Asteraceae</taxon>
        <taxon>Asteroideae</taxon>
        <taxon>Anthemideae</taxon>
        <taxon>Anthemidinae</taxon>
        <taxon>Tanacetum</taxon>
    </lineage>
</organism>
<gene>
    <name evidence="1" type="ORF">Tco_0681537</name>
</gene>
<sequence length="193" mass="21850">MSLQASFLKGLKGVRFLDYSEPPPCCPPRQNVVPTAEKTDSSQQGLEFLFSPLLEEYYNPTHDQAEENNNDQARMYHFNEADFINPFCTPEQVDEDQTVSSQQSTTLLLQGYAQEGYVLSQKGSLIQIIQKKSTFSGEGMLCMIKASSMSTEYQLADMFTKALPEDWFKYLVRRIGMRCLTPADLEVLTNESA</sequence>
<accession>A0ABQ4XNM0</accession>
<protein>
    <submittedName>
        <fullName evidence="1">Uncharacterized protein</fullName>
    </submittedName>
</protein>
<evidence type="ECO:0000313" key="2">
    <source>
        <dbReference type="Proteomes" id="UP001151760"/>
    </source>
</evidence>
<reference evidence="1" key="1">
    <citation type="journal article" date="2022" name="Int. J. Mol. Sci.">
        <title>Draft Genome of Tanacetum Coccineum: Genomic Comparison of Closely Related Tanacetum-Family Plants.</title>
        <authorList>
            <person name="Yamashiro T."/>
            <person name="Shiraishi A."/>
            <person name="Nakayama K."/>
            <person name="Satake H."/>
        </authorList>
    </citation>
    <scope>NUCLEOTIDE SEQUENCE</scope>
</reference>
<dbReference type="EMBL" id="BQNB010009686">
    <property type="protein sequence ID" value="GJS66973.1"/>
    <property type="molecule type" value="Genomic_DNA"/>
</dbReference>
<keyword evidence="2" id="KW-1185">Reference proteome</keyword>